<dbReference type="RefSeq" id="WP_091836429.1">
    <property type="nucleotide sequence ID" value="NZ_FPAA01000005.1"/>
</dbReference>
<feature type="compositionally biased region" description="Pro residues" evidence="1">
    <location>
        <begin position="13"/>
        <end position="36"/>
    </location>
</feature>
<dbReference type="Proteomes" id="UP000198660">
    <property type="component" value="Unassembled WGS sequence"/>
</dbReference>
<organism evidence="2 3">
    <name type="scientific">Marininema halotolerans</name>
    <dbReference type="NCBI Taxonomy" id="1155944"/>
    <lineage>
        <taxon>Bacteria</taxon>
        <taxon>Bacillati</taxon>
        <taxon>Bacillota</taxon>
        <taxon>Bacilli</taxon>
        <taxon>Bacillales</taxon>
        <taxon>Thermoactinomycetaceae</taxon>
        <taxon>Marininema</taxon>
    </lineage>
</organism>
<evidence type="ECO:0000256" key="1">
    <source>
        <dbReference type="SAM" id="MobiDB-lite"/>
    </source>
</evidence>
<protein>
    <submittedName>
        <fullName evidence="2">Uncharacterized protein</fullName>
    </submittedName>
</protein>
<evidence type="ECO:0000313" key="2">
    <source>
        <dbReference type="EMBL" id="SFS64988.1"/>
    </source>
</evidence>
<gene>
    <name evidence="2" type="ORF">SAMN05444972_105145</name>
</gene>
<name>A0A1I6RKJ4_9BACL</name>
<evidence type="ECO:0000313" key="3">
    <source>
        <dbReference type="Proteomes" id="UP000198660"/>
    </source>
</evidence>
<proteinExistence type="predicted"/>
<keyword evidence="3" id="KW-1185">Reference proteome</keyword>
<accession>A0A1I6RKJ4</accession>
<reference evidence="3" key="1">
    <citation type="submission" date="2016-10" db="EMBL/GenBank/DDBJ databases">
        <authorList>
            <person name="Varghese N."/>
            <person name="Submissions S."/>
        </authorList>
    </citation>
    <scope>NUCLEOTIDE SEQUENCE [LARGE SCALE GENOMIC DNA]</scope>
    <source>
        <strain evidence="3">DSM 45789</strain>
    </source>
</reference>
<feature type="region of interest" description="Disordered" evidence="1">
    <location>
        <begin position="1"/>
        <end position="36"/>
    </location>
</feature>
<sequence length="112" mass="12762">MAERRPKKKYNLPPMPAPEMPQPAPMPQMPMPQMPPIQPVPEPVPYPVPVPVLQEYCSVDPWQLWETYRSSRHTTKMLKQLIRQCQTCCPPPPPPCDGPWSGVCKTPTNHTP</sequence>
<dbReference type="AlphaFoldDB" id="A0A1I6RKJ4"/>
<feature type="compositionally biased region" description="Basic residues" evidence="1">
    <location>
        <begin position="1"/>
        <end position="10"/>
    </location>
</feature>
<dbReference type="EMBL" id="FPAA01000005">
    <property type="protein sequence ID" value="SFS64988.1"/>
    <property type="molecule type" value="Genomic_DNA"/>
</dbReference>